<reference evidence="1 2" key="1">
    <citation type="journal article" date="2021" name="Elife">
        <title>Chloroplast acquisition without the gene transfer in kleptoplastic sea slugs, Plakobranchus ocellatus.</title>
        <authorList>
            <person name="Maeda T."/>
            <person name="Takahashi S."/>
            <person name="Yoshida T."/>
            <person name="Shimamura S."/>
            <person name="Takaki Y."/>
            <person name="Nagai Y."/>
            <person name="Toyoda A."/>
            <person name="Suzuki Y."/>
            <person name="Arimoto A."/>
            <person name="Ishii H."/>
            <person name="Satoh N."/>
            <person name="Nishiyama T."/>
            <person name="Hasebe M."/>
            <person name="Maruyama T."/>
            <person name="Minagawa J."/>
            <person name="Obokata J."/>
            <person name="Shigenobu S."/>
        </authorList>
    </citation>
    <scope>NUCLEOTIDE SEQUENCE [LARGE SCALE GENOMIC DNA]</scope>
</reference>
<evidence type="ECO:0000313" key="2">
    <source>
        <dbReference type="Proteomes" id="UP000735302"/>
    </source>
</evidence>
<gene>
    <name evidence="1" type="ORF">PoB_004051700</name>
</gene>
<dbReference type="AlphaFoldDB" id="A0AAV4B4G8"/>
<protein>
    <submittedName>
        <fullName evidence="1">Uncharacterized protein</fullName>
    </submittedName>
</protein>
<comment type="caution">
    <text evidence="1">The sequence shown here is derived from an EMBL/GenBank/DDBJ whole genome shotgun (WGS) entry which is preliminary data.</text>
</comment>
<keyword evidence="2" id="KW-1185">Reference proteome</keyword>
<sequence>MRSIKSCGGLSRGRGFDDIQRTVWLLSTLICAEVSTQIRELAEVTDLSDAPHKQTTTAVKDHNDICKVVSYLHVRIPFGHEEPKLRSISTGRHADECVKCRQSQRNWR</sequence>
<name>A0AAV4B4G8_9GAST</name>
<evidence type="ECO:0000313" key="1">
    <source>
        <dbReference type="EMBL" id="GFO14012.1"/>
    </source>
</evidence>
<accession>A0AAV4B4G8</accession>
<dbReference type="EMBL" id="BLXT01004521">
    <property type="protein sequence ID" value="GFO14012.1"/>
    <property type="molecule type" value="Genomic_DNA"/>
</dbReference>
<proteinExistence type="predicted"/>
<dbReference type="Proteomes" id="UP000735302">
    <property type="component" value="Unassembled WGS sequence"/>
</dbReference>
<organism evidence="1 2">
    <name type="scientific">Plakobranchus ocellatus</name>
    <dbReference type="NCBI Taxonomy" id="259542"/>
    <lineage>
        <taxon>Eukaryota</taxon>
        <taxon>Metazoa</taxon>
        <taxon>Spiralia</taxon>
        <taxon>Lophotrochozoa</taxon>
        <taxon>Mollusca</taxon>
        <taxon>Gastropoda</taxon>
        <taxon>Heterobranchia</taxon>
        <taxon>Euthyneura</taxon>
        <taxon>Panpulmonata</taxon>
        <taxon>Sacoglossa</taxon>
        <taxon>Placobranchoidea</taxon>
        <taxon>Plakobranchidae</taxon>
        <taxon>Plakobranchus</taxon>
    </lineage>
</organism>